<dbReference type="InterPro" id="IPR042099">
    <property type="entry name" value="ANL_N_sf"/>
</dbReference>
<dbReference type="PROSITE" id="PS00012">
    <property type="entry name" value="PHOSPHOPANTETHEINE"/>
    <property type="match status" value="1"/>
</dbReference>
<dbReference type="InterPro" id="IPR006162">
    <property type="entry name" value="Ppantetheine_attach_site"/>
</dbReference>
<dbReference type="GO" id="GO:0005737">
    <property type="term" value="C:cytoplasm"/>
    <property type="evidence" value="ECO:0007669"/>
    <property type="project" value="TreeGrafter"/>
</dbReference>
<dbReference type="eggNOG" id="COG1020">
    <property type="taxonomic scope" value="Bacteria"/>
</dbReference>
<dbReference type="Gene3D" id="3.40.50.12780">
    <property type="entry name" value="N-terminal domain of ligase-like"/>
    <property type="match status" value="1"/>
</dbReference>
<dbReference type="GO" id="GO:0003824">
    <property type="term" value="F:catalytic activity"/>
    <property type="evidence" value="ECO:0007669"/>
    <property type="project" value="InterPro"/>
</dbReference>
<accession>L7W8Z7</accession>
<dbReference type="Pfam" id="PF00501">
    <property type="entry name" value="AMP-binding"/>
    <property type="match status" value="2"/>
</dbReference>
<dbReference type="Pfam" id="PF00668">
    <property type="entry name" value="Condensation"/>
    <property type="match status" value="2"/>
</dbReference>
<dbReference type="NCBIfam" id="TIGR01733">
    <property type="entry name" value="AA-adenyl-dom"/>
    <property type="match status" value="2"/>
</dbReference>
<dbReference type="GO" id="GO:0072330">
    <property type="term" value="P:monocarboxylic acid biosynthetic process"/>
    <property type="evidence" value="ECO:0007669"/>
    <property type="project" value="UniProtKB-ARBA"/>
</dbReference>
<organism evidence="5 6">
    <name type="scientific">Nonlabens dokdonensis (strain DSM 17205 / KCTC 12402 / DSW-6)</name>
    <name type="common">Donghaeana dokdonensis</name>
    <dbReference type="NCBI Taxonomy" id="592029"/>
    <lineage>
        <taxon>Bacteria</taxon>
        <taxon>Pseudomonadati</taxon>
        <taxon>Bacteroidota</taxon>
        <taxon>Flavobacteriia</taxon>
        <taxon>Flavobacteriales</taxon>
        <taxon>Flavobacteriaceae</taxon>
        <taxon>Nonlabens</taxon>
    </lineage>
</organism>
<dbReference type="Pfam" id="PF00550">
    <property type="entry name" value="PP-binding"/>
    <property type="match status" value="2"/>
</dbReference>
<dbReference type="Proteomes" id="UP000011173">
    <property type="component" value="Chromosome"/>
</dbReference>
<dbReference type="SUPFAM" id="SSF47336">
    <property type="entry name" value="ACP-like"/>
    <property type="match status" value="2"/>
</dbReference>
<dbReference type="RefSeq" id="WP_015360791.1">
    <property type="nucleotide sequence ID" value="NC_020156.1"/>
</dbReference>
<dbReference type="InterPro" id="IPR000873">
    <property type="entry name" value="AMP-dep_synth/lig_dom"/>
</dbReference>
<dbReference type="GO" id="GO:0031177">
    <property type="term" value="F:phosphopantetheine binding"/>
    <property type="evidence" value="ECO:0007669"/>
    <property type="project" value="TreeGrafter"/>
</dbReference>
<keyword evidence="3" id="KW-0597">Phosphoprotein</keyword>
<dbReference type="KEGG" id="ndo:DDD_0166"/>
<dbReference type="Gene3D" id="3.40.50.980">
    <property type="match status" value="2"/>
</dbReference>
<dbReference type="InterPro" id="IPR020845">
    <property type="entry name" value="AMP-binding_CS"/>
</dbReference>
<dbReference type="FunFam" id="3.30.300.30:FF:000010">
    <property type="entry name" value="Enterobactin synthetase component F"/>
    <property type="match status" value="1"/>
</dbReference>
<sequence>MSKNKISSLQKYIWLDQKLTTESPKYNIGGYAVIKGNVDFYVFKKATSIFSKKHTILKSIFREDKGNPNILLNEKSLKEGVLYFEKDSIEEAIDLIQKDFKKPFNLDIDERLFNIWLIKTSPNTFIWYTKLHHLIADGYSFQLLFNGVSNNYKSLTREFILQDNNDLKEFKQHIKEEEEYYKSKDFLKDKKYWESKYTAFPELIYSKQYQDKKFYDKELYLSKEYFQKIQLLSKQEGVSVFHILLASFSIVLSRFYYTEEINLGTPILNRLSRADREVFGPFINLLPLQIKLDEDISFKEFVKRIKSESFSMLRHQKFQQAEILKALSYKGNRLYDVRISYESFDYQKTFSDFEAEIIALSNYSEEDPMSVHVMDYNNEGLKFRFDINGNHVPEYIADEFIKSLKYILKNVNILLGEKLKTVSITTSEQIEEVKSISTGKIRLLNNRSFPELWKENIEQFSSNKALVYQDEKLSYNEIDKKITTISNYLQEQGIKKGNRVGVLSNRSINLIPVILGILQSGATYVPIDKTFPNERKKFIIEDSDIKLLLTDSPEAQYSCDSVLIQTILENKILEISEEVIIFPEDEAYIIYTSGSTGKPKGVSIKHESLIDYTTTFSEYFTLDASDCVIQQSSFVFDTSIEEIFPILSIGGTLVISENPKDFHKLLQECSIYKVTLLSTNPFVVNYLNDNQKNYTLSLKTLISGGDVLKKEQVHNLLDTVDIYNTYGPTESTVCATYHKVTKEDGIIPIGKPISNRKVFVVKDDQLLPKGTLGEIVLGGKGLTDGYINNEVLTMSLFIEIDGERVYKTGDIGQWNQQGELLFYGRKDTQLNFRGYRIEVSEIEQIIKSIDTSIKNCHVAIKELQGLPSLIAYLAGNNELDNSYLINKIKKILPSYMIPNHIVTLDKLPLNTSGKVDIKRLPLPKNSSIKKKIILPSTTIENEIADIWKVLLNIGKVGIYTNFFELGGHSLLANQFIGIIRETRKQDISLKEFYESPTIHETVKIIESKEVSNIFQLGKAPEQELYPLSYPQERLWFLDQLNQENKSYYVPRAIKMTGKLNIQRIRRAFTLLTEKHEVLRTVFPVIDGIPYQKILDPFEFQVPLISLVHLSLEEQDKALKEFIFEEGNTFFDLEKGPLLRITILKRSEEDQVLVLCQHHLIHDGWTQGILLREYIDIYTELMEDENYQVTVPELQFKDFSYWQKAFFDDQRLTQHMSFWKQKLEGHIPVLPLPQKAKRPKLITGNGKLLIKTIDAELSDKIRDYSKTSCSTLFITMMTAFKLTLSRFSNETDICVGTAVANRRLASIENILGMVINTITLRTKLKDSDTFADALEKVKETCFEAYTYEDTPFGKVVEHVSPNRSLGLMPLFQYIFSFMNTPSRNLFLPDIDLEILDSHNLSAKFDINVVVVTPYEQALLEGMEETDRTIIVEWEYNSDIYAEDTMWQMLDSYFEILEAMVTTPKVSYKQIPCMNQEQEKELLIDFNNTAEPIRNKTVVDLFKIQVEKTADTIAVVYENRKITYRELDERSNEIANFIISQGTVEKENIIGILLNRSEWIVISMLAVLKAGCAYLSIDPLFPNKRIEYIKEDSNCEIVIDENFLENFQSSNKNSEVLENEITSNQLAYIIYTSGSTGQSKGVMIEHKSLVNFLDDYQLEKSNTSLTCNTIFDVSVFEIMGSITSGSTLFIPNEEIVYNPKEYTGFLYQNKISHCYIHPMHLKEVSNQLATYDNIYLKKILIGVEGIQPLVIEWYHKNNVEIINAYGPTESTICATNLKIDSLKAIKTPYIPIGTPLNNYQAYILDSFSNALQPKGVIGELCVSGAGLSRGYLNQPKLTAEKFIDHPFIEGERLYKTGDLARWLPDGNIEFIGRKDHQVKIRGYRIELGEIEYVLNKQSGVVSSVVVAQEKGQDKHLVAYLVTESNIDQATLKESLRSHLPTYMIPQYFMKLEALPLTSNGKIDRKALPKVSIEGLGESVYVAPETETEKVMASIWQEVLGVAQVGVTDNFFELGGHSLKVTQLINKINKELQSNLTVKQVFVLPTIKGLSKEITDTNYQSILRAPIQEFYSLTSSQRRLWVLSQFEGGGTSL</sequence>
<evidence type="ECO:0000256" key="1">
    <source>
        <dbReference type="ARBA" id="ARBA00001957"/>
    </source>
</evidence>
<dbReference type="FunFam" id="2.30.38.10:FF:000001">
    <property type="entry name" value="Non-ribosomal peptide synthetase PvdI"/>
    <property type="match status" value="1"/>
</dbReference>
<dbReference type="EMBL" id="CP001397">
    <property type="protein sequence ID" value="AGC75293.1"/>
    <property type="molecule type" value="Genomic_DNA"/>
</dbReference>
<dbReference type="FunFam" id="1.10.1200.10:FF:000016">
    <property type="entry name" value="Non-ribosomal peptide synthase"/>
    <property type="match status" value="1"/>
</dbReference>
<dbReference type="InterPro" id="IPR023213">
    <property type="entry name" value="CAT-like_dom_sf"/>
</dbReference>
<dbReference type="CDD" id="cd19531">
    <property type="entry name" value="LCL_NRPS-like"/>
    <property type="match status" value="1"/>
</dbReference>
<gene>
    <name evidence="5" type="ordered locus">DDD_0166</name>
</gene>
<dbReference type="InterPro" id="IPR001242">
    <property type="entry name" value="Condensation_dom"/>
</dbReference>
<dbReference type="STRING" id="592029.DDD_0166"/>
<feature type="domain" description="Carrier" evidence="4">
    <location>
        <begin position="1980"/>
        <end position="2055"/>
    </location>
</feature>
<evidence type="ECO:0000259" key="4">
    <source>
        <dbReference type="PROSITE" id="PS50075"/>
    </source>
</evidence>
<proteinExistence type="predicted"/>
<dbReference type="GO" id="GO:0044550">
    <property type="term" value="P:secondary metabolite biosynthetic process"/>
    <property type="evidence" value="ECO:0007669"/>
    <property type="project" value="TreeGrafter"/>
</dbReference>
<evidence type="ECO:0000313" key="6">
    <source>
        <dbReference type="Proteomes" id="UP000011173"/>
    </source>
</evidence>
<evidence type="ECO:0000256" key="3">
    <source>
        <dbReference type="ARBA" id="ARBA00022553"/>
    </source>
</evidence>
<keyword evidence="2" id="KW-0596">Phosphopantetheine</keyword>
<evidence type="ECO:0000313" key="5">
    <source>
        <dbReference type="EMBL" id="AGC75293.1"/>
    </source>
</evidence>
<dbReference type="InterPro" id="IPR010071">
    <property type="entry name" value="AA_adenyl_dom"/>
</dbReference>
<dbReference type="InterPro" id="IPR045851">
    <property type="entry name" value="AMP-bd_C_sf"/>
</dbReference>
<protein>
    <submittedName>
        <fullName evidence="5">Amino acid adenylation domain-containing protein</fullName>
    </submittedName>
</protein>
<dbReference type="CDD" id="cd05930">
    <property type="entry name" value="A_NRPS"/>
    <property type="match status" value="1"/>
</dbReference>
<dbReference type="InterPro" id="IPR036736">
    <property type="entry name" value="ACP-like_sf"/>
</dbReference>
<reference evidence="5 6" key="1">
    <citation type="journal article" date="2013" name="Genome Biol. Evol.">
        <title>Genomic makeup of the marine flavobacterium Nonlabens (Donghaeana) dokdonensis DSW-6 and identification of a novel class of rhodopsins.</title>
        <authorList>
            <person name="Kwon S.K."/>
            <person name="Kim B.K."/>
            <person name="Song J.Y."/>
            <person name="Kwak M.J."/>
            <person name="Lee C.H."/>
            <person name="Yoon J.H."/>
            <person name="Oh T.K."/>
            <person name="Kim J.F."/>
        </authorList>
    </citation>
    <scope>NUCLEOTIDE SEQUENCE [LARGE SCALE GENOMIC DNA]</scope>
    <source>
        <strain evidence="6">DSM 17205 / KCTC 12402 / DSW-6</strain>
    </source>
</reference>
<dbReference type="InterPro" id="IPR025110">
    <property type="entry name" value="AMP-bd_C"/>
</dbReference>
<name>L7W8Z7_NONDD</name>
<feature type="domain" description="Carrier" evidence="4">
    <location>
        <begin position="934"/>
        <end position="1009"/>
    </location>
</feature>
<comment type="cofactor">
    <cofactor evidence="1">
        <name>pantetheine 4'-phosphate</name>
        <dbReference type="ChEBI" id="CHEBI:47942"/>
    </cofactor>
</comment>
<dbReference type="SUPFAM" id="SSF52777">
    <property type="entry name" value="CoA-dependent acyltransferases"/>
    <property type="match status" value="4"/>
</dbReference>
<dbReference type="Gene3D" id="3.30.559.30">
    <property type="entry name" value="Nonribosomal peptide synthetase, condensation domain"/>
    <property type="match status" value="2"/>
</dbReference>
<dbReference type="OrthoDB" id="9765680at2"/>
<dbReference type="Gene3D" id="3.30.559.10">
    <property type="entry name" value="Chloramphenicol acetyltransferase-like domain"/>
    <property type="match status" value="2"/>
</dbReference>
<dbReference type="PANTHER" id="PTHR45527:SF1">
    <property type="entry name" value="FATTY ACID SYNTHASE"/>
    <property type="match status" value="1"/>
</dbReference>
<evidence type="ECO:0000256" key="2">
    <source>
        <dbReference type="ARBA" id="ARBA00022450"/>
    </source>
</evidence>
<dbReference type="Pfam" id="PF13193">
    <property type="entry name" value="AMP-binding_C"/>
    <property type="match status" value="1"/>
</dbReference>
<dbReference type="PROSITE" id="PS50075">
    <property type="entry name" value="CARRIER"/>
    <property type="match status" value="2"/>
</dbReference>
<dbReference type="Gene3D" id="3.30.300.30">
    <property type="match status" value="2"/>
</dbReference>
<dbReference type="Gene3D" id="2.30.38.10">
    <property type="entry name" value="Luciferase, Domain 3"/>
    <property type="match status" value="1"/>
</dbReference>
<dbReference type="Gene3D" id="1.10.1200.10">
    <property type="entry name" value="ACP-like"/>
    <property type="match status" value="2"/>
</dbReference>
<dbReference type="NCBIfam" id="NF003417">
    <property type="entry name" value="PRK04813.1"/>
    <property type="match status" value="2"/>
</dbReference>
<dbReference type="GO" id="GO:0043041">
    <property type="term" value="P:amino acid activation for nonribosomal peptide biosynthetic process"/>
    <property type="evidence" value="ECO:0007669"/>
    <property type="project" value="TreeGrafter"/>
</dbReference>
<dbReference type="InterPro" id="IPR009081">
    <property type="entry name" value="PP-bd_ACP"/>
</dbReference>
<dbReference type="PANTHER" id="PTHR45527">
    <property type="entry name" value="NONRIBOSOMAL PEPTIDE SYNTHETASE"/>
    <property type="match status" value="1"/>
</dbReference>
<dbReference type="HOGENOM" id="CLU_000022_0_0_10"/>
<dbReference type="PROSITE" id="PS00455">
    <property type="entry name" value="AMP_BINDING"/>
    <property type="match status" value="2"/>
</dbReference>
<dbReference type="SUPFAM" id="SSF56801">
    <property type="entry name" value="Acetyl-CoA synthetase-like"/>
    <property type="match status" value="2"/>
</dbReference>
<dbReference type="PATRIC" id="fig|592029.3.peg.165"/>